<evidence type="ECO:0000313" key="3">
    <source>
        <dbReference type="Proteomes" id="UP001302126"/>
    </source>
</evidence>
<reference evidence="2" key="1">
    <citation type="journal article" date="2023" name="Mol. Phylogenet. Evol.">
        <title>Genome-scale phylogeny and comparative genomics of the fungal order Sordariales.</title>
        <authorList>
            <person name="Hensen N."/>
            <person name="Bonometti L."/>
            <person name="Westerberg I."/>
            <person name="Brannstrom I.O."/>
            <person name="Guillou S."/>
            <person name="Cros-Aarteil S."/>
            <person name="Calhoun S."/>
            <person name="Haridas S."/>
            <person name="Kuo A."/>
            <person name="Mondo S."/>
            <person name="Pangilinan J."/>
            <person name="Riley R."/>
            <person name="LaButti K."/>
            <person name="Andreopoulos B."/>
            <person name="Lipzen A."/>
            <person name="Chen C."/>
            <person name="Yan M."/>
            <person name="Daum C."/>
            <person name="Ng V."/>
            <person name="Clum A."/>
            <person name="Steindorff A."/>
            <person name="Ohm R.A."/>
            <person name="Martin F."/>
            <person name="Silar P."/>
            <person name="Natvig D.O."/>
            <person name="Lalanne C."/>
            <person name="Gautier V."/>
            <person name="Ament-Velasquez S.L."/>
            <person name="Kruys A."/>
            <person name="Hutchinson M.I."/>
            <person name="Powell A.J."/>
            <person name="Barry K."/>
            <person name="Miller A.N."/>
            <person name="Grigoriev I.V."/>
            <person name="Debuchy R."/>
            <person name="Gladieux P."/>
            <person name="Hiltunen Thoren M."/>
            <person name="Johannesson H."/>
        </authorList>
    </citation>
    <scope>NUCLEOTIDE SEQUENCE</scope>
    <source>
        <strain evidence="2">PSN309</strain>
    </source>
</reference>
<dbReference type="Proteomes" id="UP001302126">
    <property type="component" value="Unassembled WGS sequence"/>
</dbReference>
<organism evidence="2 3">
    <name type="scientific">Podospora australis</name>
    <dbReference type="NCBI Taxonomy" id="1536484"/>
    <lineage>
        <taxon>Eukaryota</taxon>
        <taxon>Fungi</taxon>
        <taxon>Dikarya</taxon>
        <taxon>Ascomycota</taxon>
        <taxon>Pezizomycotina</taxon>
        <taxon>Sordariomycetes</taxon>
        <taxon>Sordariomycetidae</taxon>
        <taxon>Sordariales</taxon>
        <taxon>Podosporaceae</taxon>
        <taxon>Podospora</taxon>
    </lineage>
</organism>
<dbReference type="InterPro" id="IPR012942">
    <property type="entry name" value="SRR1-like"/>
</dbReference>
<evidence type="ECO:0000313" key="2">
    <source>
        <dbReference type="EMBL" id="KAK4182845.1"/>
    </source>
</evidence>
<accession>A0AAN7AEC0</accession>
<protein>
    <recommendedName>
        <fullName evidence="1">SRR1-like domain-containing protein</fullName>
    </recommendedName>
</protein>
<sequence>MYLNRALLLAQPRNRKMHHRGLFPPPRIMQEVTEEEAVRKVRQLYDSGVPFFTKDALRHMASLLQTTRQSGNNDNDQKLTIMGLDGHTTEITCDHGKIMPNQGPFGRREDNIGYEAVWNSCITYTTINQLLWPDNITSGVHGDDMPYFPMSISYRLKYRHSQTKAEVIVTEVMEDSPMFVRMPLLHARQAFEHQRLQFRNSPQAAEVRSVLDSYAEFPTVKKIVAFACGSLLWDAEALGGATHSLPQHALALFVRDYFSEKQGGAVQCFAQEPDYQDADCEILEEVGVTVLEDPWGFIEVDDETVVLAFSPDVPVRQIVADLARPGLMFWNSGWHADAHDTKGCDPGKVIVSSNSTDPMAPRLGKMVEGYWEHPFREEDGSYTFFKAAMYIRKPIDVIEAEEENMEAGLLAPTSE</sequence>
<dbReference type="EMBL" id="MU864605">
    <property type="protein sequence ID" value="KAK4182845.1"/>
    <property type="molecule type" value="Genomic_DNA"/>
</dbReference>
<feature type="domain" description="SRR1-like" evidence="1">
    <location>
        <begin position="210"/>
        <end position="332"/>
    </location>
</feature>
<name>A0AAN7AEC0_9PEZI</name>
<dbReference type="Pfam" id="PF07985">
    <property type="entry name" value="SRR1"/>
    <property type="match status" value="1"/>
</dbReference>
<dbReference type="AlphaFoldDB" id="A0AAN7AEC0"/>
<reference evidence="2" key="2">
    <citation type="submission" date="2023-05" db="EMBL/GenBank/DDBJ databases">
        <authorList>
            <consortium name="Lawrence Berkeley National Laboratory"/>
            <person name="Steindorff A."/>
            <person name="Hensen N."/>
            <person name="Bonometti L."/>
            <person name="Westerberg I."/>
            <person name="Brannstrom I.O."/>
            <person name="Guillou S."/>
            <person name="Cros-Aarteil S."/>
            <person name="Calhoun S."/>
            <person name="Haridas S."/>
            <person name="Kuo A."/>
            <person name="Mondo S."/>
            <person name="Pangilinan J."/>
            <person name="Riley R."/>
            <person name="Labutti K."/>
            <person name="Andreopoulos B."/>
            <person name="Lipzen A."/>
            <person name="Chen C."/>
            <person name="Yanf M."/>
            <person name="Daum C."/>
            <person name="Ng V."/>
            <person name="Clum A."/>
            <person name="Ohm R."/>
            <person name="Martin F."/>
            <person name="Silar P."/>
            <person name="Natvig D."/>
            <person name="Lalanne C."/>
            <person name="Gautier V."/>
            <person name="Ament-Velasquez S.L."/>
            <person name="Kruys A."/>
            <person name="Hutchinson M.I."/>
            <person name="Powell A.J."/>
            <person name="Barry K."/>
            <person name="Miller A.N."/>
            <person name="Grigoriev I.V."/>
            <person name="Debuchy R."/>
            <person name="Gladieux P."/>
            <person name="Thoren M.H."/>
            <person name="Johannesson H."/>
        </authorList>
    </citation>
    <scope>NUCLEOTIDE SEQUENCE</scope>
    <source>
        <strain evidence="2">PSN309</strain>
    </source>
</reference>
<proteinExistence type="predicted"/>
<keyword evidence="3" id="KW-1185">Reference proteome</keyword>
<evidence type="ECO:0000259" key="1">
    <source>
        <dbReference type="Pfam" id="PF07985"/>
    </source>
</evidence>
<gene>
    <name evidence="2" type="ORF">QBC35DRAFT_509213</name>
</gene>
<comment type="caution">
    <text evidence="2">The sequence shown here is derived from an EMBL/GenBank/DDBJ whole genome shotgun (WGS) entry which is preliminary data.</text>
</comment>
<dbReference type="PANTHER" id="PTHR42080:SF3">
    <property type="entry name" value="SRR1-LIKE DOMAIN-CONTAINING PROTEIN"/>
    <property type="match status" value="1"/>
</dbReference>
<dbReference type="PANTHER" id="PTHR42080">
    <property type="entry name" value="SRR1 DOMAIN-CONTAINING PROTEIN"/>
    <property type="match status" value="1"/>
</dbReference>